<evidence type="ECO:0000259" key="1">
    <source>
        <dbReference type="Pfam" id="PF00535"/>
    </source>
</evidence>
<gene>
    <name evidence="2" type="ORF">ACFSQT_33435</name>
</gene>
<accession>A0ABW4WNS3</accession>
<name>A0ABW4WNS3_9HYPH</name>
<evidence type="ECO:0000313" key="3">
    <source>
        <dbReference type="Proteomes" id="UP001597349"/>
    </source>
</evidence>
<dbReference type="Pfam" id="PF00535">
    <property type="entry name" value="Glycos_transf_2"/>
    <property type="match status" value="1"/>
</dbReference>
<dbReference type="GO" id="GO:0016757">
    <property type="term" value="F:glycosyltransferase activity"/>
    <property type="evidence" value="ECO:0007669"/>
    <property type="project" value="UniProtKB-KW"/>
</dbReference>
<dbReference type="InterPro" id="IPR001173">
    <property type="entry name" value="Glyco_trans_2-like"/>
</dbReference>
<dbReference type="RefSeq" id="WP_379026094.1">
    <property type="nucleotide sequence ID" value="NZ_JBHUGY010000064.1"/>
</dbReference>
<proteinExistence type="predicted"/>
<comment type="caution">
    <text evidence="2">The sequence shown here is derived from an EMBL/GenBank/DDBJ whole genome shotgun (WGS) entry which is preliminary data.</text>
</comment>
<dbReference type="PANTHER" id="PTHR43685">
    <property type="entry name" value="GLYCOSYLTRANSFERASE"/>
    <property type="match status" value="1"/>
</dbReference>
<keyword evidence="3" id="KW-1185">Reference proteome</keyword>
<dbReference type="EMBL" id="JBHUGY010000064">
    <property type="protein sequence ID" value="MFD2057811.1"/>
    <property type="molecule type" value="Genomic_DNA"/>
</dbReference>
<sequence length="368" mass="41093">MENRSETGTDRVPHASVVMTVYTDRRFLDAAVDSILAQEFGDLELIIVDDGTGQDAVFQALARRDPRIRVVVSPTNLGTAAAANRGIEAARGDIILRLDADDIAEPTHVGRLVAALAEDPQLGLVGSSVTLIDEADQVHYVQAMPQTDLEIRWTILFHNPFYHSAVAYRRSCFDAAGPYRIEELVSQDHYLWFQMLPLCRARNLAEPLTRYRVNTLGLTIMNSKNARNRTHPIREALWTRLGLTYDLYDDAFAQDLSRFLRGNEIATERRVAAYRKLLGVLRVFLAASQPFAHAEDADDARRLAQSTVARILASPPMRLREVLEVCTLCWPLDRRAATSAAMRRLAVGASARLRAAGKWLSRSGMNQP</sequence>
<dbReference type="InterPro" id="IPR050834">
    <property type="entry name" value="Glycosyltransf_2"/>
</dbReference>
<organism evidence="2 3">
    <name type="scientific">Mesorhizobium calcicola</name>
    <dbReference type="NCBI Taxonomy" id="1300310"/>
    <lineage>
        <taxon>Bacteria</taxon>
        <taxon>Pseudomonadati</taxon>
        <taxon>Pseudomonadota</taxon>
        <taxon>Alphaproteobacteria</taxon>
        <taxon>Hyphomicrobiales</taxon>
        <taxon>Phyllobacteriaceae</taxon>
        <taxon>Mesorhizobium</taxon>
    </lineage>
</organism>
<dbReference type="Proteomes" id="UP001597349">
    <property type="component" value="Unassembled WGS sequence"/>
</dbReference>
<evidence type="ECO:0000313" key="2">
    <source>
        <dbReference type="EMBL" id="MFD2057811.1"/>
    </source>
</evidence>
<feature type="domain" description="Glycosyltransferase 2-like" evidence="1">
    <location>
        <begin position="16"/>
        <end position="171"/>
    </location>
</feature>
<dbReference type="EC" id="2.4.-.-" evidence="2"/>
<dbReference type="InterPro" id="IPR029044">
    <property type="entry name" value="Nucleotide-diphossugar_trans"/>
</dbReference>
<dbReference type="PANTHER" id="PTHR43685:SF2">
    <property type="entry name" value="GLYCOSYLTRANSFERASE 2-LIKE DOMAIN-CONTAINING PROTEIN"/>
    <property type="match status" value="1"/>
</dbReference>
<protein>
    <submittedName>
        <fullName evidence="2">Glycosyltransferase</fullName>
        <ecNumber evidence="2">2.4.-.-</ecNumber>
    </submittedName>
</protein>
<reference evidence="3" key="1">
    <citation type="journal article" date="2019" name="Int. J. Syst. Evol. Microbiol.">
        <title>The Global Catalogue of Microorganisms (GCM) 10K type strain sequencing project: providing services to taxonomists for standard genome sequencing and annotation.</title>
        <authorList>
            <consortium name="The Broad Institute Genomics Platform"/>
            <consortium name="The Broad Institute Genome Sequencing Center for Infectious Disease"/>
            <person name="Wu L."/>
            <person name="Ma J."/>
        </authorList>
    </citation>
    <scope>NUCLEOTIDE SEQUENCE [LARGE SCALE GENOMIC DNA]</scope>
    <source>
        <strain evidence="3">CGMCC 1.16226</strain>
    </source>
</reference>
<dbReference type="SUPFAM" id="SSF53448">
    <property type="entry name" value="Nucleotide-diphospho-sugar transferases"/>
    <property type="match status" value="1"/>
</dbReference>
<keyword evidence="2" id="KW-0808">Transferase</keyword>
<dbReference type="Gene3D" id="3.90.550.10">
    <property type="entry name" value="Spore Coat Polysaccharide Biosynthesis Protein SpsA, Chain A"/>
    <property type="match status" value="1"/>
</dbReference>
<keyword evidence="2" id="KW-0328">Glycosyltransferase</keyword>